<accession>A0ABR5JXJ2</accession>
<dbReference type="Proteomes" id="UP000050668">
    <property type="component" value="Unassembled WGS sequence"/>
</dbReference>
<dbReference type="PANTHER" id="PTHR30336:SF4">
    <property type="entry name" value="ENVELOPE BIOGENESIS FACTOR ELYC"/>
    <property type="match status" value="1"/>
</dbReference>
<evidence type="ECO:0000313" key="4">
    <source>
        <dbReference type="Proteomes" id="UP000050668"/>
    </source>
</evidence>
<reference evidence="4" key="1">
    <citation type="submission" date="2015-07" db="EMBL/GenBank/DDBJ databases">
        <title>Fjat-14205 dsm 2895.</title>
        <authorList>
            <person name="Liu B."/>
            <person name="Wang J."/>
            <person name="Zhu Y."/>
            <person name="Liu G."/>
            <person name="Chen Q."/>
            <person name="Chen Z."/>
            <person name="Lan J."/>
            <person name="Che J."/>
            <person name="Ge C."/>
            <person name="Shi H."/>
            <person name="Pan Z."/>
            <person name="Liu X."/>
        </authorList>
    </citation>
    <scope>NUCLEOTIDE SEQUENCE [LARGE SCALE GENOMIC DNA]</scope>
    <source>
        <strain evidence="4">DSM 25560</strain>
    </source>
</reference>
<dbReference type="InterPro" id="IPR003848">
    <property type="entry name" value="DUF218"/>
</dbReference>
<proteinExistence type="predicted"/>
<dbReference type="InterPro" id="IPR051599">
    <property type="entry name" value="Cell_Envelope_Assoc"/>
</dbReference>
<feature type="transmembrane region" description="Helical" evidence="1">
    <location>
        <begin position="6"/>
        <end position="22"/>
    </location>
</feature>
<evidence type="ECO:0000256" key="1">
    <source>
        <dbReference type="SAM" id="Phobius"/>
    </source>
</evidence>
<sequence length="191" mass="20764">MRKGMLGVAGAILIGGITLYLWSGTLLERGMQPQADGTNAYAIVLGAKVNENGEPSLSLQYRLETAVAYLEQYPHVKVIVSGGQGKEEPVSEAELMQTYLLEAGIAADRVLQENASTSTFENLSFSKKLLPEGETGVTIISSDFHLTRAQYLAGKLDLEVDVVSARTPKSVEEKLRLRERAALLKTYVVGY</sequence>
<keyword evidence="1" id="KW-0812">Transmembrane</keyword>
<name>A0ABR5JXJ2_9BACI</name>
<dbReference type="PANTHER" id="PTHR30336">
    <property type="entry name" value="INNER MEMBRANE PROTEIN, PROBABLE PERMEASE"/>
    <property type="match status" value="1"/>
</dbReference>
<keyword evidence="1" id="KW-1133">Transmembrane helix</keyword>
<protein>
    <submittedName>
        <fullName evidence="3">Vancomycin resistance protein</fullName>
    </submittedName>
</protein>
<dbReference type="EMBL" id="LGRV01000005">
    <property type="protein sequence ID" value="KOS66947.1"/>
    <property type="molecule type" value="Genomic_DNA"/>
</dbReference>
<keyword evidence="1" id="KW-0472">Membrane</keyword>
<dbReference type="CDD" id="cd06259">
    <property type="entry name" value="YdcF-like"/>
    <property type="match status" value="1"/>
</dbReference>
<comment type="caution">
    <text evidence="3">The sequence shown here is derived from an EMBL/GenBank/DDBJ whole genome shotgun (WGS) entry which is preliminary data.</text>
</comment>
<dbReference type="RefSeq" id="WP_053584904.1">
    <property type="nucleotide sequence ID" value="NZ_LGRV01000005.1"/>
</dbReference>
<feature type="domain" description="DUF218" evidence="2">
    <location>
        <begin position="41"/>
        <end position="169"/>
    </location>
</feature>
<gene>
    <name evidence="3" type="ORF">AEA09_15730</name>
</gene>
<evidence type="ECO:0000313" key="3">
    <source>
        <dbReference type="EMBL" id="KOS66947.1"/>
    </source>
</evidence>
<dbReference type="Gene3D" id="3.40.50.620">
    <property type="entry name" value="HUPs"/>
    <property type="match status" value="1"/>
</dbReference>
<dbReference type="InterPro" id="IPR014729">
    <property type="entry name" value="Rossmann-like_a/b/a_fold"/>
</dbReference>
<organism evidence="3 4">
    <name type="scientific">Lysinibacillus contaminans</name>
    <dbReference type="NCBI Taxonomy" id="1293441"/>
    <lineage>
        <taxon>Bacteria</taxon>
        <taxon>Bacillati</taxon>
        <taxon>Bacillota</taxon>
        <taxon>Bacilli</taxon>
        <taxon>Bacillales</taxon>
        <taxon>Bacillaceae</taxon>
        <taxon>Lysinibacillus</taxon>
    </lineage>
</organism>
<evidence type="ECO:0000259" key="2">
    <source>
        <dbReference type="Pfam" id="PF02698"/>
    </source>
</evidence>
<dbReference type="Pfam" id="PF02698">
    <property type="entry name" value="DUF218"/>
    <property type="match status" value="1"/>
</dbReference>
<keyword evidence="4" id="KW-1185">Reference proteome</keyword>